<organism evidence="2 3">
    <name type="scientific">Coemansia asiatica</name>
    <dbReference type="NCBI Taxonomy" id="1052880"/>
    <lineage>
        <taxon>Eukaryota</taxon>
        <taxon>Fungi</taxon>
        <taxon>Fungi incertae sedis</taxon>
        <taxon>Zoopagomycota</taxon>
        <taxon>Kickxellomycotina</taxon>
        <taxon>Kickxellomycetes</taxon>
        <taxon>Kickxellales</taxon>
        <taxon>Kickxellaceae</taxon>
        <taxon>Coemansia</taxon>
    </lineage>
</organism>
<reference evidence="2" key="1">
    <citation type="submission" date="2022-07" db="EMBL/GenBank/DDBJ databases">
        <title>Phylogenomic reconstructions and comparative analyses of Kickxellomycotina fungi.</title>
        <authorList>
            <person name="Reynolds N.K."/>
            <person name="Stajich J.E."/>
            <person name="Barry K."/>
            <person name="Grigoriev I.V."/>
            <person name="Crous P."/>
            <person name="Smith M.E."/>
        </authorList>
    </citation>
    <scope>NUCLEOTIDE SEQUENCE</scope>
    <source>
        <strain evidence="2">NBRC 105413</strain>
    </source>
</reference>
<protein>
    <submittedName>
        <fullName evidence="2">Uncharacterized protein</fullName>
    </submittedName>
</protein>
<gene>
    <name evidence="2" type="ORF">LPJ64_001344</name>
</gene>
<dbReference type="Proteomes" id="UP001145021">
    <property type="component" value="Unassembled WGS sequence"/>
</dbReference>
<evidence type="ECO:0000313" key="2">
    <source>
        <dbReference type="EMBL" id="KAJ1647231.1"/>
    </source>
</evidence>
<sequence>MFRALRQRYSSSPAIVRFSSRHSTRHAAPYSTDKTAETTTDNKHGNKEPEINVKPDHRMKSRSRLEHIAVKQPSAALTRMSELIMDSQKPKDAGDTIEHFKFTTDDLLRDIVPLCAQKTKSMAAAEVYLATATSDQRLDLIHECRQMRVERIKQAFNAKQLQGYLRQNGQKTQGTKDVLVGRVIDKVWGITGRDFETRLAKASENKVSEGLELPLNQESWDQLQRIDKEFLETLERDFKVKIELIGDCQKVRASGDMHSVRGAMSALREGLAAYTAVEVDLARYGRPRKLSPKHLYRVASRVSQGSKATITSFEGELFVSGERSAALEAQNALVDALTEEDSSLFYVLVPELISQSLLTTLVPATAMLSKPPSYILDSSLHVSGVSEFITPVAALSAHSLFSCVSGGETRLEDEKFLPTMARWLEQRQQNDRFKLSARLGRVLLDTDSEYEPLGTALHRPADLLRAIGQRSPLFGFVGLSSPLRWLSGSRDRAKTHLELVFRQVLEEDDATKKGAENRLPMCSTDKLVVRIPMQDAKVLFDEMQMDKVEALENLNIVVLGAESDLQITGGIYGQIECTAAHRQALRDFAQQLGLLSKGTTGSQMRRHETVRLEQPNGLFSLQDVVLDKVTTRGLLGGFAVDVHQTWNVVDDLRFSQVELRPETGAVADGQVERFLGLLLEAAFERPTMPVTKAAIFSIE</sequence>
<keyword evidence="3" id="KW-1185">Reference proteome</keyword>
<proteinExistence type="predicted"/>
<dbReference type="EMBL" id="JANBOH010000035">
    <property type="protein sequence ID" value="KAJ1647231.1"/>
    <property type="molecule type" value="Genomic_DNA"/>
</dbReference>
<feature type="region of interest" description="Disordered" evidence="1">
    <location>
        <begin position="19"/>
        <end position="53"/>
    </location>
</feature>
<evidence type="ECO:0000313" key="3">
    <source>
        <dbReference type="Proteomes" id="UP001145021"/>
    </source>
</evidence>
<comment type="caution">
    <text evidence="2">The sequence shown here is derived from an EMBL/GenBank/DDBJ whole genome shotgun (WGS) entry which is preliminary data.</text>
</comment>
<accession>A0A9W8CLJ3</accession>
<dbReference type="AlphaFoldDB" id="A0A9W8CLJ3"/>
<evidence type="ECO:0000256" key="1">
    <source>
        <dbReference type="SAM" id="MobiDB-lite"/>
    </source>
</evidence>
<name>A0A9W8CLJ3_9FUNG</name>
<feature type="compositionally biased region" description="Basic and acidic residues" evidence="1">
    <location>
        <begin position="34"/>
        <end position="53"/>
    </location>
</feature>